<evidence type="ECO:0000313" key="2">
    <source>
        <dbReference type="Proteomes" id="UP000294678"/>
    </source>
</evidence>
<sequence length="231" mass="25841">MKLTGAYGGAAYKDIKLKNDYEKRSDLLKKASATKNDEVLAGEKNFEMKTNEILRKIKYYQTEISVAQNGSGQLSEIQSKLEELRKLTSKLEGQTPSVNYKDKADALLIEVEKIAKSLQGSSQKALNGINLQTLGLDEFWISDNKLEVIDEAIDDILARSSENKENINKFNKEIKKLQIASENTIAASSRIDNPDELNEKLSELKEQINDEKAISAQANVSQARVMNVLED</sequence>
<proteinExistence type="predicted"/>
<keyword evidence="2" id="KW-1185">Reference proteome</keyword>
<protein>
    <recommendedName>
        <fullName evidence="3">Flagellin</fullName>
    </recommendedName>
</protein>
<dbReference type="EMBL" id="SOBG01000005">
    <property type="protein sequence ID" value="TDT69748.1"/>
    <property type="molecule type" value="Genomic_DNA"/>
</dbReference>
<gene>
    <name evidence="1" type="ORF">EV215_1283</name>
</gene>
<reference evidence="1 2" key="1">
    <citation type="submission" date="2019-03" db="EMBL/GenBank/DDBJ databases">
        <title>Genomic Encyclopedia of Type Strains, Phase IV (KMG-IV): sequencing the most valuable type-strain genomes for metagenomic binning, comparative biology and taxonomic classification.</title>
        <authorList>
            <person name="Goeker M."/>
        </authorList>
    </citation>
    <scope>NUCLEOTIDE SEQUENCE [LARGE SCALE GENOMIC DNA]</scope>
    <source>
        <strain evidence="1 2">DSM 100055</strain>
    </source>
</reference>
<evidence type="ECO:0000313" key="1">
    <source>
        <dbReference type="EMBL" id="TDT69748.1"/>
    </source>
</evidence>
<dbReference type="AlphaFoldDB" id="A0AA46I5B1"/>
<evidence type="ECO:0008006" key="3">
    <source>
        <dbReference type="Google" id="ProtNLM"/>
    </source>
</evidence>
<name>A0AA46I5B1_9FUSO</name>
<comment type="caution">
    <text evidence="1">The sequence shown here is derived from an EMBL/GenBank/DDBJ whole genome shotgun (WGS) entry which is preliminary data.</text>
</comment>
<organism evidence="1 2">
    <name type="scientific">Hypnocyclicus thermotrophus</name>
    <dbReference type="NCBI Taxonomy" id="1627895"/>
    <lineage>
        <taxon>Bacteria</taxon>
        <taxon>Fusobacteriati</taxon>
        <taxon>Fusobacteriota</taxon>
        <taxon>Fusobacteriia</taxon>
        <taxon>Fusobacteriales</taxon>
        <taxon>Fusobacteriaceae</taxon>
        <taxon>Hypnocyclicus</taxon>
    </lineage>
</organism>
<accession>A0AA46I5B1</accession>
<dbReference type="Gene3D" id="1.20.1330.10">
    <property type="entry name" value="f41 fragment of flagellin, N-terminal domain"/>
    <property type="match status" value="1"/>
</dbReference>
<dbReference type="Proteomes" id="UP000294678">
    <property type="component" value="Unassembled WGS sequence"/>
</dbReference>
<dbReference type="RefSeq" id="WP_134113161.1">
    <property type="nucleotide sequence ID" value="NZ_SOBG01000005.1"/>
</dbReference>